<keyword evidence="3" id="KW-0560">Oxidoreductase</keyword>
<evidence type="ECO:0000256" key="4">
    <source>
        <dbReference type="RuleBase" id="RU000363"/>
    </source>
</evidence>
<dbReference type="PANTHER" id="PTHR42760">
    <property type="entry name" value="SHORT-CHAIN DEHYDROGENASES/REDUCTASES FAMILY MEMBER"/>
    <property type="match status" value="1"/>
</dbReference>
<organism evidence="5 6">
    <name type="scientific">Cyberlindnera jadinii (strain ATCC 18201 / CBS 1600 / BCRC 20928 / JCM 3617 / NBRC 0987 / NRRL Y-1542)</name>
    <name type="common">Torula yeast</name>
    <name type="synonym">Candida utilis</name>
    <dbReference type="NCBI Taxonomy" id="983966"/>
    <lineage>
        <taxon>Eukaryota</taxon>
        <taxon>Fungi</taxon>
        <taxon>Dikarya</taxon>
        <taxon>Ascomycota</taxon>
        <taxon>Saccharomycotina</taxon>
        <taxon>Saccharomycetes</taxon>
        <taxon>Phaffomycetales</taxon>
        <taxon>Phaffomycetaceae</taxon>
        <taxon>Cyberlindnera</taxon>
    </lineage>
</organism>
<evidence type="ECO:0000256" key="3">
    <source>
        <dbReference type="ARBA" id="ARBA00023002"/>
    </source>
</evidence>
<dbReference type="STRING" id="983966.A0A1E4RVV7"/>
<dbReference type="GO" id="GO:0016616">
    <property type="term" value="F:oxidoreductase activity, acting on the CH-OH group of donors, NAD or NADP as acceptor"/>
    <property type="evidence" value="ECO:0007669"/>
    <property type="project" value="TreeGrafter"/>
</dbReference>
<comment type="similarity">
    <text evidence="1 4">Belongs to the short-chain dehydrogenases/reductases (SDR) family.</text>
</comment>
<evidence type="ECO:0000256" key="2">
    <source>
        <dbReference type="ARBA" id="ARBA00022857"/>
    </source>
</evidence>
<dbReference type="PRINTS" id="PR00080">
    <property type="entry name" value="SDRFAMILY"/>
</dbReference>
<dbReference type="Gene3D" id="3.40.50.720">
    <property type="entry name" value="NAD(P)-binding Rossmann-like Domain"/>
    <property type="match status" value="1"/>
</dbReference>
<accession>A0A1E4RVV7</accession>
<dbReference type="InterPro" id="IPR002347">
    <property type="entry name" value="SDR_fam"/>
</dbReference>
<dbReference type="CDD" id="cd05233">
    <property type="entry name" value="SDR_c"/>
    <property type="match status" value="1"/>
</dbReference>
<dbReference type="Pfam" id="PF00106">
    <property type="entry name" value="adh_short"/>
    <property type="match status" value="1"/>
</dbReference>
<dbReference type="PROSITE" id="PS00061">
    <property type="entry name" value="ADH_SHORT"/>
    <property type="match status" value="1"/>
</dbReference>
<evidence type="ECO:0000313" key="6">
    <source>
        <dbReference type="Proteomes" id="UP000094389"/>
    </source>
</evidence>
<dbReference type="InterPro" id="IPR036291">
    <property type="entry name" value="NAD(P)-bd_dom_sf"/>
</dbReference>
<dbReference type="GO" id="GO:0006633">
    <property type="term" value="P:fatty acid biosynthetic process"/>
    <property type="evidence" value="ECO:0007669"/>
    <property type="project" value="TreeGrafter"/>
</dbReference>
<dbReference type="GeneID" id="30990174"/>
<dbReference type="InterPro" id="IPR020904">
    <property type="entry name" value="Sc_DH/Rdtase_CS"/>
</dbReference>
<dbReference type="PRINTS" id="PR00081">
    <property type="entry name" value="GDHRDH"/>
</dbReference>
<evidence type="ECO:0000313" key="5">
    <source>
        <dbReference type="EMBL" id="ODV71412.1"/>
    </source>
</evidence>
<dbReference type="AlphaFoldDB" id="A0A1E4RVV7"/>
<dbReference type="SUPFAM" id="SSF51735">
    <property type="entry name" value="NAD(P)-binding Rossmann-fold domains"/>
    <property type="match status" value="1"/>
</dbReference>
<dbReference type="EMBL" id="KV453941">
    <property type="protein sequence ID" value="ODV71412.1"/>
    <property type="molecule type" value="Genomic_DNA"/>
</dbReference>
<keyword evidence="6" id="KW-1185">Reference proteome</keyword>
<reference evidence="5 6" key="1">
    <citation type="journal article" date="2016" name="Proc. Natl. Acad. Sci. U.S.A.">
        <title>Comparative genomics of biotechnologically important yeasts.</title>
        <authorList>
            <person name="Riley R."/>
            <person name="Haridas S."/>
            <person name="Wolfe K.H."/>
            <person name="Lopes M.R."/>
            <person name="Hittinger C.T."/>
            <person name="Goeker M."/>
            <person name="Salamov A.A."/>
            <person name="Wisecaver J.H."/>
            <person name="Long T.M."/>
            <person name="Calvey C.H."/>
            <person name="Aerts A.L."/>
            <person name="Barry K.W."/>
            <person name="Choi C."/>
            <person name="Clum A."/>
            <person name="Coughlan A.Y."/>
            <person name="Deshpande S."/>
            <person name="Douglass A.P."/>
            <person name="Hanson S.J."/>
            <person name="Klenk H.-P."/>
            <person name="LaButti K.M."/>
            <person name="Lapidus A."/>
            <person name="Lindquist E.A."/>
            <person name="Lipzen A.M."/>
            <person name="Meier-Kolthoff J.P."/>
            <person name="Ohm R.A."/>
            <person name="Otillar R.P."/>
            <person name="Pangilinan J.L."/>
            <person name="Peng Y."/>
            <person name="Rokas A."/>
            <person name="Rosa C.A."/>
            <person name="Scheuner C."/>
            <person name="Sibirny A.A."/>
            <person name="Slot J.C."/>
            <person name="Stielow J.B."/>
            <person name="Sun H."/>
            <person name="Kurtzman C.P."/>
            <person name="Blackwell M."/>
            <person name="Grigoriev I.V."/>
            <person name="Jeffries T.W."/>
        </authorList>
    </citation>
    <scope>NUCLEOTIDE SEQUENCE [LARGE SCALE GENOMIC DNA]</scope>
    <source>
        <strain evidence="6">ATCC 18201 / CBS 1600 / BCRC 20928 / JCM 3617 / NBRC 0987 / NRRL Y-1542</strain>
    </source>
</reference>
<dbReference type="PANTHER" id="PTHR42760:SF133">
    <property type="entry name" value="3-OXOACYL-[ACYL-CARRIER-PROTEIN] REDUCTASE"/>
    <property type="match status" value="1"/>
</dbReference>
<dbReference type="GO" id="GO:0048038">
    <property type="term" value="F:quinone binding"/>
    <property type="evidence" value="ECO:0007669"/>
    <property type="project" value="TreeGrafter"/>
</dbReference>
<name>A0A1E4RVV7_CYBJN</name>
<sequence length="235" mass="25177">MSLIGKTALVTGASRGIGLQVAKALSSKGSKVVLMARDEALLQHNVENELKGVGHNYIPFDIRQLQEMKAISKHPYLKDVNVLVHCAGISQQSLLTSTPLETVNDIITTNLTAPIVLTQCLVRQLIKNNPSSVVFLSSVLGNKGLRGTSVYSATKSGLQGFTRAMSHELGSKNVRFNSVSPGLVTSTQMGKGLHFDTVLNRGGVCIDDVVQSVLFLCENQAITGQNLIVDNGYIC</sequence>
<dbReference type="Proteomes" id="UP000094389">
    <property type="component" value="Unassembled WGS sequence"/>
</dbReference>
<dbReference type="OMA" id="TCMITGG"/>
<evidence type="ECO:0000256" key="1">
    <source>
        <dbReference type="ARBA" id="ARBA00006484"/>
    </source>
</evidence>
<dbReference type="OrthoDB" id="417891at2759"/>
<keyword evidence="2" id="KW-0521">NADP</keyword>
<dbReference type="RefSeq" id="XP_020068451.1">
    <property type="nucleotide sequence ID" value="XM_020215778.1"/>
</dbReference>
<protein>
    <submittedName>
        <fullName evidence="5">NAD(P)-binding protein</fullName>
    </submittedName>
</protein>
<gene>
    <name evidence="5" type="ORF">CYBJADRAFT_169456</name>
</gene>
<proteinExistence type="inferred from homology"/>